<dbReference type="RefSeq" id="XP_073221094.1">
    <property type="nucleotide sequence ID" value="XM_073364993.1"/>
</dbReference>
<dbReference type="SMART" id="SM00717">
    <property type="entry name" value="SANT"/>
    <property type="match status" value="1"/>
</dbReference>
<dbReference type="RefSeq" id="XP_027187487.1">
    <property type="nucleotide sequence ID" value="XM_027331686.1"/>
</dbReference>
<dbReference type="OrthoDB" id="608866at2759"/>
<organism evidence="5 9">
    <name type="scientific">Cicer arietinum</name>
    <name type="common">Chickpea</name>
    <name type="synonym">Garbanzo</name>
    <dbReference type="NCBI Taxonomy" id="3827"/>
    <lineage>
        <taxon>Eukaryota</taxon>
        <taxon>Viridiplantae</taxon>
        <taxon>Streptophyta</taxon>
        <taxon>Embryophyta</taxon>
        <taxon>Tracheophyta</taxon>
        <taxon>Spermatophyta</taxon>
        <taxon>Magnoliopsida</taxon>
        <taxon>eudicotyledons</taxon>
        <taxon>Gunneridae</taxon>
        <taxon>Pentapetalae</taxon>
        <taxon>rosids</taxon>
        <taxon>fabids</taxon>
        <taxon>Fabales</taxon>
        <taxon>Fabaceae</taxon>
        <taxon>Papilionoideae</taxon>
        <taxon>50 kb inversion clade</taxon>
        <taxon>NPAAA clade</taxon>
        <taxon>Hologalegina</taxon>
        <taxon>IRL clade</taxon>
        <taxon>Cicereae</taxon>
        <taxon>Cicer</taxon>
    </lineage>
</organism>
<dbReference type="RefSeq" id="XP_027187490.1">
    <property type="nucleotide sequence ID" value="XM_027331689.1"/>
</dbReference>
<evidence type="ECO:0000313" key="11">
    <source>
        <dbReference type="RefSeq" id="XP_027187490.1"/>
    </source>
</evidence>
<evidence type="ECO:0000256" key="2">
    <source>
        <dbReference type="ARBA" id="ARBA00023242"/>
    </source>
</evidence>
<feature type="domain" description="HTH myb-type" evidence="4">
    <location>
        <begin position="280"/>
        <end position="339"/>
    </location>
</feature>
<gene>
    <name evidence="6 7 8 9 10 11" type="primary">LOC101491410</name>
</gene>
<feature type="domain" description="Myb-like" evidence="3">
    <location>
        <begin position="281"/>
        <end position="335"/>
    </location>
</feature>
<dbReference type="SUPFAM" id="SSF46689">
    <property type="entry name" value="Homeodomain-like"/>
    <property type="match status" value="1"/>
</dbReference>
<reference evidence="5" key="1">
    <citation type="journal article" date="2013" name="Nat. Biotechnol.">
        <title>Draft genome sequence of chickpea (Cicer arietinum) provides a resource for trait improvement.</title>
        <authorList>
            <person name="Varshney R.K."/>
            <person name="Song C."/>
            <person name="Saxena R.K."/>
            <person name="Azam S."/>
            <person name="Yu S."/>
            <person name="Sharpe A.G."/>
            <person name="Cannon S."/>
            <person name="Baek J."/>
            <person name="Rosen B.D."/>
            <person name="Tar'an B."/>
            <person name="Millan T."/>
            <person name="Zhang X."/>
            <person name="Ramsay L.D."/>
            <person name="Iwata A."/>
            <person name="Wang Y."/>
            <person name="Nelson W."/>
            <person name="Farmer A.D."/>
            <person name="Gaur P.M."/>
            <person name="Soderlund C."/>
            <person name="Penmetsa R.V."/>
            <person name="Xu C."/>
            <person name="Bharti A.K."/>
            <person name="He W."/>
            <person name="Winter P."/>
            <person name="Zhao S."/>
            <person name="Hane J.K."/>
            <person name="Carrasquilla-Garcia N."/>
            <person name="Condie J.A."/>
            <person name="Upadhyaya H.D."/>
            <person name="Luo M.C."/>
            <person name="Thudi M."/>
            <person name="Gowda C.L."/>
            <person name="Singh N.P."/>
            <person name="Lichtenzveig J."/>
            <person name="Gali K.K."/>
            <person name="Rubio J."/>
            <person name="Nadarajan N."/>
            <person name="Dolezel J."/>
            <person name="Bansal K.C."/>
            <person name="Xu X."/>
            <person name="Edwards D."/>
            <person name="Zhang G."/>
            <person name="Kahl G."/>
            <person name="Gil J."/>
            <person name="Singh K.B."/>
            <person name="Datta S.K."/>
            <person name="Jackson S.A."/>
            <person name="Wang J."/>
            <person name="Cook D.R."/>
        </authorList>
    </citation>
    <scope>NUCLEOTIDE SEQUENCE [LARGE SCALE GENOMIC DNA]</scope>
    <source>
        <strain evidence="5">cv. CDC Frontier</strain>
    </source>
</reference>
<dbReference type="CDD" id="cd11660">
    <property type="entry name" value="SANT_TRF"/>
    <property type="match status" value="1"/>
</dbReference>
<name>A0A3Q7XLJ0_CICAR</name>
<dbReference type="STRING" id="3827.A0A3Q7XLJ0"/>
<evidence type="ECO:0000313" key="9">
    <source>
        <dbReference type="RefSeq" id="XP_027187488.1"/>
    </source>
</evidence>
<evidence type="ECO:0000313" key="8">
    <source>
        <dbReference type="RefSeq" id="XP_027187487.1"/>
    </source>
</evidence>
<evidence type="ECO:0000313" key="6">
    <source>
        <dbReference type="RefSeq" id="XP_027187485.1"/>
    </source>
</evidence>
<evidence type="ECO:0000313" key="10">
    <source>
        <dbReference type="RefSeq" id="XP_027187489.1"/>
    </source>
</evidence>
<dbReference type="Proteomes" id="UP000087171">
    <property type="component" value="Chromosome Ca2"/>
</dbReference>
<dbReference type="RefSeq" id="XP_027187488.1">
    <property type="nucleotide sequence ID" value="XM_027331687.1"/>
</dbReference>
<dbReference type="GO" id="GO:0005634">
    <property type="term" value="C:nucleus"/>
    <property type="evidence" value="ECO:0007669"/>
    <property type="project" value="UniProtKB-SubCell"/>
</dbReference>
<dbReference type="RefSeq" id="XP_073221097.1">
    <property type="nucleotide sequence ID" value="XM_073364996.1"/>
</dbReference>
<accession>A0A3Q7XLJ0</accession>
<dbReference type="Gene3D" id="1.10.10.60">
    <property type="entry name" value="Homeodomain-like"/>
    <property type="match status" value="1"/>
</dbReference>
<comment type="subcellular location">
    <subcellularLocation>
        <location evidence="1">Nucleus</location>
    </subcellularLocation>
</comment>
<dbReference type="InterPro" id="IPR009057">
    <property type="entry name" value="Homeodomain-like_sf"/>
</dbReference>
<dbReference type="PROSITE" id="PS51294">
    <property type="entry name" value="HTH_MYB"/>
    <property type="match status" value="1"/>
</dbReference>
<dbReference type="RefSeq" id="XP_027187485.1">
    <property type="nucleotide sequence ID" value="XM_027331684.1"/>
</dbReference>
<proteinExistence type="predicted"/>
<dbReference type="InterPro" id="IPR001005">
    <property type="entry name" value="SANT/Myb"/>
</dbReference>
<evidence type="ECO:0000256" key="1">
    <source>
        <dbReference type="ARBA" id="ARBA00004123"/>
    </source>
</evidence>
<dbReference type="PANTHER" id="PTHR47206">
    <property type="entry name" value="HOMEODOMAIN-LIKE SUPERFAMILY PROTEIN"/>
    <property type="match status" value="1"/>
</dbReference>
<reference evidence="6 7" key="2">
    <citation type="submission" date="2025-04" db="UniProtKB">
        <authorList>
            <consortium name="RefSeq"/>
        </authorList>
    </citation>
    <scope>IDENTIFICATION</scope>
    <source>
        <tissue evidence="6 7">Etiolated seedlings</tissue>
    </source>
</reference>
<keyword evidence="2" id="KW-0539">Nucleus</keyword>
<evidence type="ECO:0000259" key="3">
    <source>
        <dbReference type="PROSITE" id="PS50090"/>
    </source>
</evidence>
<dbReference type="RefSeq" id="XP_027187486.1">
    <property type="nucleotide sequence ID" value="XM_027331685.1"/>
</dbReference>
<dbReference type="GeneID" id="101491410"/>
<evidence type="ECO:0000313" key="7">
    <source>
        <dbReference type="RefSeq" id="XP_027187486.1"/>
    </source>
</evidence>
<dbReference type="PROSITE" id="PS50090">
    <property type="entry name" value="MYB_LIKE"/>
    <property type="match status" value="1"/>
</dbReference>
<sequence length="342" mass="39116">MMYLFFTIFKFCSTYCSLSKHHLQSHFPVHSSSLCISNLIIDQITFWNGIFHYIASGGCLVERDWLMNIDGKRPLDLGRRDQGTLVMYGSTGLMMDLAILSFFKYDASTVLKLLQEIANHAHWKINWNELVNKSSTGISSAKEYRILWRHLAYGYPLIDDYFENQYSSPMDDDSDLECERETLPAIPQQTALQASACVEAMIASVSMSQSTPTSLTIEAPLTINVPTHASFSTTYSQPYYIQEKNINFPVIVERQPRSNIINVPSTTKDLQENELVNHNTPIQKKRKIWSEEEDMQLQAAVQKWGEGNWAQIAGRDDFPVDRNAAQLSKRWRILRNKAGNTN</sequence>
<dbReference type="AlphaFoldDB" id="A0A3Q7XLJ0"/>
<dbReference type="PANTHER" id="PTHR47206:SF1">
    <property type="entry name" value="HOMEODOMAIN-LIKE SUPERFAMILY PROTEIN"/>
    <property type="match status" value="1"/>
</dbReference>
<dbReference type="InterPro" id="IPR017930">
    <property type="entry name" value="Myb_dom"/>
</dbReference>
<dbReference type="Pfam" id="PF00249">
    <property type="entry name" value="Myb_DNA-binding"/>
    <property type="match status" value="1"/>
</dbReference>
<evidence type="ECO:0000313" key="5">
    <source>
        <dbReference type="Proteomes" id="UP000087171"/>
    </source>
</evidence>
<dbReference type="RefSeq" id="XP_073221096.1">
    <property type="nucleotide sequence ID" value="XM_073364995.1"/>
</dbReference>
<dbReference type="RefSeq" id="XP_027187489.1">
    <property type="nucleotide sequence ID" value="XM_027331688.1"/>
</dbReference>
<evidence type="ECO:0000259" key="4">
    <source>
        <dbReference type="PROSITE" id="PS51294"/>
    </source>
</evidence>
<protein>
    <submittedName>
        <fullName evidence="6 7">Uncharacterized protein LOC101491410 isoform X1</fullName>
    </submittedName>
</protein>
<keyword evidence="5" id="KW-1185">Reference proteome</keyword>